<dbReference type="GO" id="GO:0005886">
    <property type="term" value="C:plasma membrane"/>
    <property type="evidence" value="ECO:0007669"/>
    <property type="project" value="UniProtKB-SubCell"/>
</dbReference>
<keyword evidence="3 5" id="KW-0745">Spermidine biosynthesis</keyword>
<evidence type="ECO:0000256" key="5">
    <source>
        <dbReference type="HAMAP-Rule" id="MF_00198"/>
    </source>
</evidence>
<comment type="caution">
    <text evidence="5">Lacks conserved residue(s) required for the propagation of feature annotation.</text>
</comment>
<dbReference type="UniPathway" id="UPA00248">
    <property type="reaction ID" value="UER00314"/>
</dbReference>
<feature type="transmembrane region" description="Helical" evidence="5">
    <location>
        <begin position="199"/>
        <end position="215"/>
    </location>
</feature>
<organism evidence="8 9">
    <name type="scientific">Sphingobacterium athyrii</name>
    <dbReference type="NCBI Taxonomy" id="2152717"/>
    <lineage>
        <taxon>Bacteria</taxon>
        <taxon>Pseudomonadati</taxon>
        <taxon>Bacteroidota</taxon>
        <taxon>Sphingobacteriia</taxon>
        <taxon>Sphingobacteriales</taxon>
        <taxon>Sphingobacteriaceae</taxon>
        <taxon>Sphingobacterium</taxon>
    </lineage>
</organism>
<dbReference type="Proteomes" id="UP000250831">
    <property type="component" value="Unassembled WGS sequence"/>
</dbReference>
<dbReference type="PANTHER" id="PTHR43317">
    <property type="entry name" value="THERMOSPERMINE SYNTHASE ACAULIS5"/>
    <property type="match status" value="1"/>
</dbReference>
<feature type="transmembrane region" description="Helical" evidence="5">
    <location>
        <begin position="7"/>
        <end position="38"/>
    </location>
</feature>
<evidence type="ECO:0000313" key="8">
    <source>
        <dbReference type="EMBL" id="PUV24714.1"/>
    </source>
</evidence>
<keyword evidence="5" id="KW-0472">Membrane</keyword>
<comment type="catalytic activity">
    <reaction evidence="5">
        <text>S-adenosyl 3-(methylsulfanyl)propylamine + putrescine = S-methyl-5'-thioadenosine + spermidine + H(+)</text>
        <dbReference type="Rhea" id="RHEA:12721"/>
        <dbReference type="ChEBI" id="CHEBI:15378"/>
        <dbReference type="ChEBI" id="CHEBI:17509"/>
        <dbReference type="ChEBI" id="CHEBI:57443"/>
        <dbReference type="ChEBI" id="CHEBI:57834"/>
        <dbReference type="ChEBI" id="CHEBI:326268"/>
        <dbReference type="EC" id="2.5.1.16"/>
    </reaction>
</comment>
<feature type="domain" description="PABS" evidence="7">
    <location>
        <begin position="194"/>
        <end position="445"/>
    </location>
</feature>
<dbReference type="GO" id="GO:0010487">
    <property type="term" value="F:thermospermine synthase activity"/>
    <property type="evidence" value="ECO:0007669"/>
    <property type="project" value="UniProtKB-ARBA"/>
</dbReference>
<keyword evidence="5" id="KW-1133">Transmembrane helix</keyword>
<accession>A0A363NV93</accession>
<evidence type="ECO:0000256" key="1">
    <source>
        <dbReference type="ARBA" id="ARBA00007867"/>
    </source>
</evidence>
<comment type="caution">
    <text evidence="8">The sequence shown here is derived from an EMBL/GenBank/DDBJ whole genome shotgun (WGS) entry which is preliminary data.</text>
</comment>
<feature type="binding site" evidence="5">
    <location>
        <position position="294"/>
    </location>
    <ligand>
        <name>spermidine</name>
        <dbReference type="ChEBI" id="CHEBI:57834"/>
    </ligand>
</feature>
<feature type="transmembrane region" description="Helical" evidence="5">
    <location>
        <begin position="136"/>
        <end position="159"/>
    </location>
</feature>
<dbReference type="GO" id="GO:0008295">
    <property type="term" value="P:spermidine biosynthetic process"/>
    <property type="evidence" value="ECO:0007669"/>
    <property type="project" value="UniProtKB-UniRule"/>
</dbReference>
<dbReference type="PANTHER" id="PTHR43317:SF1">
    <property type="entry name" value="THERMOSPERMINE SYNTHASE ACAULIS5"/>
    <property type="match status" value="1"/>
</dbReference>
<evidence type="ECO:0000259" key="7">
    <source>
        <dbReference type="PROSITE" id="PS51006"/>
    </source>
</evidence>
<dbReference type="Gene3D" id="1.20.1250.20">
    <property type="entry name" value="MFS general substrate transporter like domains"/>
    <property type="match status" value="1"/>
</dbReference>
<dbReference type="PROSITE" id="PS51006">
    <property type="entry name" value="PABS_2"/>
    <property type="match status" value="1"/>
</dbReference>
<feature type="active site" description="Proton acceptor" evidence="5 6">
    <location>
        <position position="366"/>
    </location>
</feature>
<dbReference type="InterPro" id="IPR030374">
    <property type="entry name" value="PABS"/>
</dbReference>
<sequence>MGKKSNLPIFLLFAVFVIATCGLIYELVAGALASYLLGDSVKQFSFIIGTYLFSMGVGSFLAKYITKNLFDRFIDIELLIGVIGGCSSVVLFLLFQQVEHFQFVLYFFVFLTGCLCGMEIPLLMNILKDRVQFRDLVSNVFAFDYIGALIASVLFPILLIPRLGVMGTSLFFGIINILVGVFLSFYLAKRLKNPNWIKAKSLVCLVLLSVVFFYSDDLLKYSESQLYGNNIVYKHSTPYQRIVLTESKGEYQLFLNNNLQFNTKDEYRYHEVLVHPAMSMAKDVSHVLVFGGGDGLAVREVLKYPGVKKVTLVDLDEGMTKLFQTNELLVSHNKGSLNDARVKVINQDAFIWAKSAKEKYDVMIIDFPDPSNYSLGKLYTTSFYQSLLPLMTPYTMVSVQTTSPYFAPKSYWCIHETITTVFPNTVAYHTYVPSFGEWGFCLFSADMTQQFKRVARRVDKLRYYNYHFGELTEFPADMRADHVEINRLDNQILVRYFDEEWSKI</sequence>
<comment type="subunit">
    <text evidence="5">Homodimer or homotetramer.</text>
</comment>
<dbReference type="EMBL" id="QCXX01000002">
    <property type="protein sequence ID" value="PUV24714.1"/>
    <property type="molecule type" value="Genomic_DNA"/>
</dbReference>
<feature type="binding site" evidence="5">
    <location>
        <position position="270"/>
    </location>
    <ligand>
        <name>spermidine</name>
        <dbReference type="ChEBI" id="CHEBI:57834"/>
    </ligand>
</feature>
<comment type="pathway">
    <text evidence="5">Amine and polyamine biosynthesis; spermidine biosynthesis; spermidine from putrescine: step 1/1.</text>
</comment>
<dbReference type="Gene3D" id="3.40.50.150">
    <property type="entry name" value="Vaccinia Virus protein VP39"/>
    <property type="match status" value="1"/>
</dbReference>
<evidence type="ECO:0000256" key="2">
    <source>
        <dbReference type="ARBA" id="ARBA00022679"/>
    </source>
</evidence>
<feature type="transmembrane region" description="Helical" evidence="5">
    <location>
        <begin position="165"/>
        <end position="187"/>
    </location>
</feature>
<dbReference type="InterPro" id="IPR029063">
    <property type="entry name" value="SAM-dependent_MTases_sf"/>
</dbReference>
<comment type="subcellular location">
    <subcellularLocation>
        <location evidence="5">Cell membrane</location>
        <topology evidence="5">Multi-pass membrane protein</topology>
    </subcellularLocation>
</comment>
<comment type="function">
    <text evidence="5">Catalyzes the irreversible transfer of a propylamine group from the amino donor S-adenosylmethioninamine (decarboxy-AdoMet) to putrescine (1,4-diaminobutane) to yield spermidine.</text>
</comment>
<feature type="binding site" evidence="5">
    <location>
        <position position="240"/>
    </location>
    <ligand>
        <name>S-methyl-5'-thioadenosine</name>
        <dbReference type="ChEBI" id="CHEBI:17509"/>
    </ligand>
</feature>
<keyword evidence="9" id="KW-1185">Reference proteome</keyword>
<feature type="transmembrane region" description="Helical" evidence="5">
    <location>
        <begin position="44"/>
        <end position="66"/>
    </location>
</feature>
<dbReference type="InterPro" id="IPR036259">
    <property type="entry name" value="MFS_trans_sf"/>
</dbReference>
<evidence type="ECO:0000256" key="6">
    <source>
        <dbReference type="PROSITE-ProRule" id="PRU00354"/>
    </source>
</evidence>
<keyword evidence="2 5" id="KW-0808">Transferase</keyword>
<dbReference type="SUPFAM" id="SSF103473">
    <property type="entry name" value="MFS general substrate transporter"/>
    <property type="match status" value="1"/>
</dbReference>
<feature type="transmembrane region" description="Helical" evidence="5">
    <location>
        <begin position="103"/>
        <end position="124"/>
    </location>
</feature>
<dbReference type="NCBIfam" id="NF002956">
    <property type="entry name" value="PRK03612.1"/>
    <property type="match status" value="1"/>
</dbReference>
<dbReference type="AlphaFoldDB" id="A0A363NV93"/>
<gene>
    <name evidence="5" type="primary">speE</name>
    <name evidence="8" type="ORF">DCO56_06970</name>
</gene>
<dbReference type="CDD" id="cd02440">
    <property type="entry name" value="AdoMet_MTases"/>
    <property type="match status" value="1"/>
</dbReference>
<dbReference type="Pfam" id="PF01564">
    <property type="entry name" value="Spermine_synth"/>
    <property type="match status" value="1"/>
</dbReference>
<dbReference type="EC" id="2.5.1.16" evidence="5"/>
<dbReference type="HAMAP" id="MF_00198">
    <property type="entry name" value="Spermidine_synth"/>
    <property type="match status" value="1"/>
</dbReference>
<keyword evidence="5" id="KW-0812">Transmembrane</keyword>
<reference evidence="8 9" key="1">
    <citation type="submission" date="2018-04" db="EMBL/GenBank/DDBJ databases">
        <title>Sphingobacterium sp. M46 Genome.</title>
        <authorList>
            <person name="Cheng J."/>
            <person name="Li Y."/>
        </authorList>
    </citation>
    <scope>NUCLEOTIDE SEQUENCE [LARGE SCALE GENOMIC DNA]</scope>
    <source>
        <strain evidence="8 9">M46</strain>
    </source>
</reference>
<feature type="transmembrane region" description="Helical" evidence="5">
    <location>
        <begin position="78"/>
        <end position="97"/>
    </location>
</feature>
<proteinExistence type="inferred from homology"/>
<evidence type="ECO:0000256" key="4">
    <source>
        <dbReference type="ARBA" id="ARBA00023115"/>
    </source>
</evidence>
<protein>
    <recommendedName>
        <fullName evidence="5">Polyamine aminopropyltransferase</fullName>
    </recommendedName>
    <alternativeName>
        <fullName evidence="5">Putrescine aminopropyltransferase</fullName>
        <shortName evidence="5">PAPT</shortName>
    </alternativeName>
    <alternativeName>
        <fullName evidence="5">Spermidine synthase</fullName>
        <shortName evidence="5">SPDS</shortName>
        <shortName evidence="5">SPDSY</shortName>
        <ecNumber evidence="5">2.5.1.16</ecNumber>
    </alternativeName>
</protein>
<evidence type="ECO:0000313" key="9">
    <source>
        <dbReference type="Proteomes" id="UP000250831"/>
    </source>
</evidence>
<dbReference type="InterPro" id="IPR001045">
    <property type="entry name" value="Spermi_synthase"/>
</dbReference>
<dbReference type="GO" id="GO:0004766">
    <property type="term" value="F:spermidine synthase activity"/>
    <property type="evidence" value="ECO:0007669"/>
    <property type="project" value="UniProtKB-UniRule"/>
</dbReference>
<feature type="binding site" evidence="5">
    <location>
        <begin position="348"/>
        <end position="349"/>
    </location>
    <ligand>
        <name>S-methyl-5'-thioadenosine</name>
        <dbReference type="ChEBI" id="CHEBI:17509"/>
    </ligand>
</feature>
<dbReference type="RefSeq" id="WP_108633049.1">
    <property type="nucleotide sequence ID" value="NZ_QCXX01000002.1"/>
</dbReference>
<dbReference type="SUPFAM" id="SSF53335">
    <property type="entry name" value="S-adenosyl-L-methionine-dependent methyltransferases"/>
    <property type="match status" value="1"/>
</dbReference>
<keyword evidence="5" id="KW-1003">Cell membrane</keyword>
<keyword evidence="4 5" id="KW-0620">Polyamine biosynthesis</keyword>
<name>A0A363NV93_9SPHI</name>
<dbReference type="FunFam" id="3.40.50.150:FF:000088">
    <property type="entry name" value="Polyamine aminopropyltransferase"/>
    <property type="match status" value="1"/>
</dbReference>
<dbReference type="OrthoDB" id="9793120at2"/>
<evidence type="ECO:0000256" key="3">
    <source>
        <dbReference type="ARBA" id="ARBA00023066"/>
    </source>
</evidence>
<comment type="similarity">
    <text evidence="1 5">Belongs to the spermidine/spermine synthase family.</text>
</comment>
<feature type="binding site" evidence="5">
    <location>
        <position position="314"/>
    </location>
    <ligand>
        <name>S-methyl-5'-thioadenosine</name>
        <dbReference type="ChEBI" id="CHEBI:17509"/>
    </ligand>
</feature>